<proteinExistence type="predicted"/>
<dbReference type="EnsemblMetazoa" id="ASIC015686-RA">
    <property type="protein sequence ID" value="ASIC015686-PA"/>
    <property type="gene ID" value="ASIC015686"/>
</dbReference>
<gene>
    <name evidence="1" type="ORF">ZHAS_00015686</name>
</gene>
<evidence type="ECO:0000313" key="2">
    <source>
        <dbReference type="EnsemblMetazoa" id="ASIC015686-PA"/>
    </source>
</evidence>
<reference evidence="2" key="2">
    <citation type="submission" date="2020-05" db="UniProtKB">
        <authorList>
            <consortium name="EnsemblMetazoa"/>
        </authorList>
    </citation>
    <scope>IDENTIFICATION</scope>
</reference>
<evidence type="ECO:0000313" key="3">
    <source>
        <dbReference type="Proteomes" id="UP000030765"/>
    </source>
</evidence>
<name>A0A084WBQ0_ANOSI</name>
<dbReference type="VEuPathDB" id="VectorBase:ASIC015686"/>
<dbReference type="EMBL" id="ATLV01022415">
    <property type="status" value="NOT_ANNOTATED_CDS"/>
    <property type="molecule type" value="Genomic_DNA"/>
</dbReference>
<dbReference type="EMBL" id="KE525332">
    <property type="protein sequence ID" value="KFB47644.1"/>
    <property type="molecule type" value="Genomic_DNA"/>
</dbReference>
<dbReference type="AlphaFoldDB" id="A0A084WBQ0"/>
<evidence type="ECO:0000313" key="1">
    <source>
        <dbReference type="EMBL" id="KFB47644.1"/>
    </source>
</evidence>
<accession>A0A084WBQ0</accession>
<organism evidence="1">
    <name type="scientific">Anopheles sinensis</name>
    <name type="common">Mosquito</name>
    <dbReference type="NCBI Taxonomy" id="74873"/>
    <lineage>
        <taxon>Eukaryota</taxon>
        <taxon>Metazoa</taxon>
        <taxon>Ecdysozoa</taxon>
        <taxon>Arthropoda</taxon>
        <taxon>Hexapoda</taxon>
        <taxon>Insecta</taxon>
        <taxon>Pterygota</taxon>
        <taxon>Neoptera</taxon>
        <taxon>Endopterygota</taxon>
        <taxon>Diptera</taxon>
        <taxon>Nematocera</taxon>
        <taxon>Culicoidea</taxon>
        <taxon>Culicidae</taxon>
        <taxon>Anophelinae</taxon>
        <taxon>Anopheles</taxon>
    </lineage>
</organism>
<keyword evidence="3" id="KW-1185">Reference proteome</keyword>
<reference evidence="1 3" key="1">
    <citation type="journal article" date="2014" name="BMC Genomics">
        <title>Genome sequence of Anopheles sinensis provides insight into genetics basis of mosquito competence for malaria parasites.</title>
        <authorList>
            <person name="Zhou D."/>
            <person name="Zhang D."/>
            <person name="Ding G."/>
            <person name="Shi L."/>
            <person name="Hou Q."/>
            <person name="Ye Y."/>
            <person name="Xu Y."/>
            <person name="Zhou H."/>
            <person name="Xiong C."/>
            <person name="Li S."/>
            <person name="Yu J."/>
            <person name="Hong S."/>
            <person name="Yu X."/>
            <person name="Zou P."/>
            <person name="Chen C."/>
            <person name="Chang X."/>
            <person name="Wang W."/>
            <person name="Lv Y."/>
            <person name="Sun Y."/>
            <person name="Ma L."/>
            <person name="Shen B."/>
            <person name="Zhu C."/>
        </authorList>
    </citation>
    <scope>NUCLEOTIDE SEQUENCE [LARGE SCALE GENOMIC DNA]</scope>
</reference>
<sequence>MCSFVEQTSVKFGRGVRWEAIRLPQGTRVAEAARGSRVEAADLLKRRYDREDGKLPGGVVKVS</sequence>
<dbReference type="Proteomes" id="UP000030765">
    <property type="component" value="Unassembled WGS sequence"/>
</dbReference>
<protein>
    <submittedName>
        <fullName evidence="1 2">Uncharacterized protein</fullName>
    </submittedName>
</protein>